<dbReference type="InterPro" id="IPR003445">
    <property type="entry name" value="Cat_transpt"/>
</dbReference>
<feature type="compositionally biased region" description="Low complexity" evidence="7">
    <location>
        <begin position="468"/>
        <end position="480"/>
    </location>
</feature>
<dbReference type="GO" id="GO:0140107">
    <property type="term" value="F:high-affinity potassium ion transmembrane transporter activity"/>
    <property type="evidence" value="ECO:0007669"/>
    <property type="project" value="TreeGrafter"/>
</dbReference>
<feature type="region of interest" description="Disordered" evidence="7">
    <location>
        <begin position="69"/>
        <end position="142"/>
    </location>
</feature>
<dbReference type="Proteomes" id="UP000012174">
    <property type="component" value="Unassembled WGS sequence"/>
</dbReference>
<keyword evidence="2" id="KW-0813">Transport</keyword>
<feature type="transmembrane region" description="Helical" evidence="8">
    <location>
        <begin position="364"/>
        <end position="381"/>
    </location>
</feature>
<keyword evidence="10" id="KW-1185">Reference proteome</keyword>
<dbReference type="KEGG" id="ela:UCREL1_7595"/>
<dbReference type="STRING" id="1287681.M7T6I2"/>
<name>M7T6I2_EUTLA</name>
<dbReference type="OrthoDB" id="9999863at2759"/>
<evidence type="ECO:0000256" key="7">
    <source>
        <dbReference type="SAM" id="MobiDB-lite"/>
    </source>
</evidence>
<accession>M7T6I2</accession>
<dbReference type="GO" id="GO:1990573">
    <property type="term" value="P:potassium ion import across plasma membrane"/>
    <property type="evidence" value="ECO:0007669"/>
    <property type="project" value="TreeGrafter"/>
</dbReference>
<feature type="transmembrane region" description="Helical" evidence="8">
    <location>
        <begin position="423"/>
        <end position="443"/>
    </location>
</feature>
<dbReference type="GO" id="GO:0030007">
    <property type="term" value="P:intracellular potassium ion homeostasis"/>
    <property type="evidence" value="ECO:0007669"/>
    <property type="project" value="TreeGrafter"/>
</dbReference>
<dbReference type="eggNOG" id="KOG1341">
    <property type="taxonomic scope" value="Eukaryota"/>
</dbReference>
<dbReference type="EMBL" id="KB706866">
    <property type="protein sequence ID" value="EMR65431.1"/>
    <property type="molecule type" value="Genomic_DNA"/>
</dbReference>
<evidence type="ECO:0000256" key="1">
    <source>
        <dbReference type="ARBA" id="ARBA00004141"/>
    </source>
</evidence>
<proteinExistence type="predicted"/>
<feature type="transmembrane region" description="Helical" evidence="8">
    <location>
        <begin position="563"/>
        <end position="585"/>
    </location>
</feature>
<dbReference type="PANTHER" id="PTHR31064">
    <property type="entry name" value="POTASSIUM TRANSPORT PROTEIN DDB_G0292412-RELATED"/>
    <property type="match status" value="1"/>
</dbReference>
<dbReference type="HOGENOM" id="CLU_005947_4_1_1"/>
<dbReference type="PANTHER" id="PTHR31064:SF37">
    <property type="entry name" value="TRANSPORTER, PUTATIVE (EUROFUNG)-RELATED"/>
    <property type="match status" value="1"/>
</dbReference>
<evidence type="ECO:0000256" key="2">
    <source>
        <dbReference type="ARBA" id="ARBA00022448"/>
    </source>
</evidence>
<feature type="transmembrane region" description="Helical" evidence="8">
    <location>
        <begin position="538"/>
        <end position="557"/>
    </location>
</feature>
<feature type="transmembrane region" description="Helical" evidence="8">
    <location>
        <begin position="6"/>
        <end position="28"/>
    </location>
</feature>
<dbReference type="Pfam" id="PF02386">
    <property type="entry name" value="TrkH"/>
    <property type="match status" value="1"/>
</dbReference>
<dbReference type="AlphaFoldDB" id="M7T6I2"/>
<feature type="compositionally biased region" description="Polar residues" evidence="7">
    <location>
        <begin position="485"/>
        <end position="496"/>
    </location>
</feature>
<evidence type="ECO:0000313" key="9">
    <source>
        <dbReference type="EMBL" id="EMR65431.1"/>
    </source>
</evidence>
<evidence type="ECO:0000256" key="8">
    <source>
        <dbReference type="SAM" id="Phobius"/>
    </source>
</evidence>
<dbReference type="InterPro" id="IPR051143">
    <property type="entry name" value="TrkH_K-transport"/>
</dbReference>
<reference evidence="10" key="1">
    <citation type="journal article" date="2013" name="Genome Announc.">
        <title>Draft genome sequence of the grapevine dieback fungus Eutypa lata UCR-EL1.</title>
        <authorList>
            <person name="Blanco-Ulate B."/>
            <person name="Rolshausen P.E."/>
            <person name="Cantu D."/>
        </authorList>
    </citation>
    <scope>NUCLEOTIDE SEQUENCE [LARGE SCALE GENOMIC DNA]</scope>
    <source>
        <strain evidence="10">UCR-EL1</strain>
    </source>
</reference>
<keyword evidence="3 8" id="KW-0812">Transmembrane</keyword>
<keyword evidence="6 8" id="KW-0472">Membrane</keyword>
<feature type="region of interest" description="Disordered" evidence="7">
    <location>
        <begin position="462"/>
        <end position="497"/>
    </location>
</feature>
<gene>
    <name evidence="9" type="ORF">UCREL1_7595</name>
</gene>
<keyword evidence="4 8" id="KW-1133">Transmembrane helix</keyword>
<dbReference type="GO" id="GO:0005886">
    <property type="term" value="C:plasma membrane"/>
    <property type="evidence" value="ECO:0007669"/>
    <property type="project" value="TreeGrafter"/>
</dbReference>
<feature type="transmembrane region" description="Helical" evidence="8">
    <location>
        <begin position="295"/>
        <end position="315"/>
    </location>
</feature>
<evidence type="ECO:0000313" key="10">
    <source>
        <dbReference type="Proteomes" id="UP000012174"/>
    </source>
</evidence>
<evidence type="ECO:0000256" key="5">
    <source>
        <dbReference type="ARBA" id="ARBA00023065"/>
    </source>
</evidence>
<sequence>MTTWQQIMLWLLIVIGSSMWVSIWTILVRKHAFERRFREIVRRENERRLESRGSHSVLPLTERLRSLGRSQSRHITGGHGSVPELEPGPVTRDTAGNILPISQPADGRLIGSKVPSSKDDPLTNGVNEEDVKPMPSPRSAPVGRADHVVFAADPRENAISTSVAPENTAIRRQVPSNNEELKGSTAFWRHGFLPSGKVKRNAQFHNLTSHERESLGGTEYRALKLLSVLVPMYWFIWQFLGSISLGAWIANNQPQPAKDNAIGPWWNGIFNGVSAFNNSGMSVLDANMVPYNSSYFVLIVMGLLILAGNTAYPIYLRLILWSGLKILNKATYPDQLVEWKTTLEYILKYPRRVYTNLFPSRQTWWLLFMLFVLNGTDWIAYEVLNLGNAALESTPLGPRIIDGLFQALAVRSGGFYVVPIPTLYIGLQVLYVIMMYISVYPVVITMRHSNVYEERSLGIYGDDDSSEPEQQPPESSLPLSRHLSNRSTASRRQQAVGSVLRRTLTTAWGGVGAAPPSLPESGFDFVSHQVRSQLSHDIWWLVLAILVIVIIETRHFIEDPVHASVFNVVFEVVSAYGCVGITVGVPYDAYSFSGSWYPGSKLVLCLVMLRGRHRGLPVALDRAVRLPGDDLREEEGGDGGLRRYQTRGSVRSLSARRPSLGGGSRV</sequence>
<dbReference type="OMA" id="FLIVCIE"/>
<comment type="subcellular location">
    <subcellularLocation>
        <location evidence="1">Membrane</location>
        <topology evidence="1">Multi-pass membrane protein</topology>
    </subcellularLocation>
</comment>
<evidence type="ECO:0000256" key="3">
    <source>
        <dbReference type="ARBA" id="ARBA00022692"/>
    </source>
</evidence>
<feature type="transmembrane region" description="Helical" evidence="8">
    <location>
        <begin position="225"/>
        <end position="250"/>
    </location>
</feature>
<evidence type="ECO:0000256" key="4">
    <source>
        <dbReference type="ARBA" id="ARBA00022989"/>
    </source>
</evidence>
<protein>
    <submittedName>
        <fullName evidence="9">Putative cation transporter protein</fullName>
    </submittedName>
</protein>
<evidence type="ECO:0000256" key="6">
    <source>
        <dbReference type="ARBA" id="ARBA00023136"/>
    </source>
</evidence>
<keyword evidence="5" id="KW-0406">Ion transport</keyword>
<organism evidence="9 10">
    <name type="scientific">Eutypa lata (strain UCR-EL1)</name>
    <name type="common">Grapevine dieback disease fungus</name>
    <name type="synonym">Eutypa armeniacae</name>
    <dbReference type="NCBI Taxonomy" id="1287681"/>
    <lineage>
        <taxon>Eukaryota</taxon>
        <taxon>Fungi</taxon>
        <taxon>Dikarya</taxon>
        <taxon>Ascomycota</taxon>
        <taxon>Pezizomycotina</taxon>
        <taxon>Sordariomycetes</taxon>
        <taxon>Xylariomycetidae</taxon>
        <taxon>Xylariales</taxon>
        <taxon>Diatrypaceae</taxon>
        <taxon>Eutypa</taxon>
    </lineage>
</organism>